<organism evidence="2 3">
    <name type="scientific">Taxus chinensis</name>
    <name type="common">Chinese yew</name>
    <name type="synonym">Taxus wallichiana var. chinensis</name>
    <dbReference type="NCBI Taxonomy" id="29808"/>
    <lineage>
        <taxon>Eukaryota</taxon>
        <taxon>Viridiplantae</taxon>
        <taxon>Streptophyta</taxon>
        <taxon>Embryophyta</taxon>
        <taxon>Tracheophyta</taxon>
        <taxon>Spermatophyta</taxon>
        <taxon>Pinopsida</taxon>
        <taxon>Pinidae</taxon>
        <taxon>Conifers II</taxon>
        <taxon>Cupressales</taxon>
        <taxon>Taxaceae</taxon>
        <taxon>Taxus</taxon>
    </lineage>
</organism>
<feature type="region of interest" description="Disordered" evidence="1">
    <location>
        <begin position="60"/>
        <end position="94"/>
    </location>
</feature>
<gene>
    <name evidence="2" type="ORF">KI387_019709</name>
</gene>
<sequence length="94" mass="10055">MGTYRQVMWLYSAPRATTVGHHLDKCVGALLFKSSGPCSPQGSPTTTATGAKIREARRAYLKRKPAHDGGRAGKGQDGPTGRKPHEGQAARPRT</sequence>
<evidence type="ECO:0000313" key="3">
    <source>
        <dbReference type="Proteomes" id="UP000824469"/>
    </source>
</evidence>
<dbReference type="Proteomes" id="UP000824469">
    <property type="component" value="Unassembled WGS sequence"/>
</dbReference>
<feature type="non-terminal residue" evidence="2">
    <location>
        <position position="94"/>
    </location>
</feature>
<accession>A0AA38G9Y9</accession>
<proteinExistence type="predicted"/>
<name>A0AA38G9Y9_TAXCH</name>
<keyword evidence="3" id="KW-1185">Reference proteome</keyword>
<reference evidence="2 3" key="1">
    <citation type="journal article" date="2021" name="Nat. Plants">
        <title>The Taxus genome provides insights into paclitaxel biosynthesis.</title>
        <authorList>
            <person name="Xiong X."/>
            <person name="Gou J."/>
            <person name="Liao Q."/>
            <person name="Li Y."/>
            <person name="Zhou Q."/>
            <person name="Bi G."/>
            <person name="Li C."/>
            <person name="Du R."/>
            <person name="Wang X."/>
            <person name="Sun T."/>
            <person name="Guo L."/>
            <person name="Liang H."/>
            <person name="Lu P."/>
            <person name="Wu Y."/>
            <person name="Zhang Z."/>
            <person name="Ro D.K."/>
            <person name="Shang Y."/>
            <person name="Huang S."/>
            <person name="Yan J."/>
        </authorList>
    </citation>
    <scope>NUCLEOTIDE SEQUENCE [LARGE SCALE GENOMIC DNA]</scope>
    <source>
        <strain evidence="2">Ta-2019</strain>
    </source>
</reference>
<comment type="caution">
    <text evidence="2">The sequence shown here is derived from an EMBL/GenBank/DDBJ whole genome shotgun (WGS) entry which is preliminary data.</text>
</comment>
<evidence type="ECO:0000313" key="2">
    <source>
        <dbReference type="EMBL" id="KAH9317940.1"/>
    </source>
</evidence>
<evidence type="ECO:0000256" key="1">
    <source>
        <dbReference type="SAM" id="MobiDB-lite"/>
    </source>
</evidence>
<dbReference type="AlphaFoldDB" id="A0AA38G9Y9"/>
<dbReference type="EMBL" id="JAHRHJ020000004">
    <property type="protein sequence ID" value="KAH9317940.1"/>
    <property type="molecule type" value="Genomic_DNA"/>
</dbReference>
<protein>
    <submittedName>
        <fullName evidence="2">Uncharacterized protein</fullName>
    </submittedName>
</protein>